<dbReference type="EMBL" id="JAYWIO010000001">
    <property type="protein sequence ID" value="KAK7287131.1"/>
    <property type="molecule type" value="Genomic_DNA"/>
</dbReference>
<accession>A0AAN9IVW3</accession>
<organism evidence="1 2">
    <name type="scientific">Crotalaria pallida</name>
    <name type="common">Smooth rattlebox</name>
    <name type="synonym">Crotalaria striata</name>
    <dbReference type="NCBI Taxonomy" id="3830"/>
    <lineage>
        <taxon>Eukaryota</taxon>
        <taxon>Viridiplantae</taxon>
        <taxon>Streptophyta</taxon>
        <taxon>Embryophyta</taxon>
        <taxon>Tracheophyta</taxon>
        <taxon>Spermatophyta</taxon>
        <taxon>Magnoliopsida</taxon>
        <taxon>eudicotyledons</taxon>
        <taxon>Gunneridae</taxon>
        <taxon>Pentapetalae</taxon>
        <taxon>rosids</taxon>
        <taxon>fabids</taxon>
        <taxon>Fabales</taxon>
        <taxon>Fabaceae</taxon>
        <taxon>Papilionoideae</taxon>
        <taxon>50 kb inversion clade</taxon>
        <taxon>genistoids sensu lato</taxon>
        <taxon>core genistoids</taxon>
        <taxon>Crotalarieae</taxon>
        <taxon>Crotalaria</taxon>
    </lineage>
</organism>
<gene>
    <name evidence="1" type="ORF">RIF29_00195</name>
</gene>
<sequence>MSNCWGLKKNPKEKETYQSLAQILSPAGCGCPLAPETLSSSLTPSPSPSLRPSRSLSLSIRSSSRRTLHPSPLSAPPSPSYAPFVAAVSQSPLLRIWVGDLSNPLNHVFSSEVTIFGSNLIISHCQDVLLVLIYEVDEVLGITYLALGFGLKTA</sequence>
<keyword evidence="2" id="KW-1185">Reference proteome</keyword>
<evidence type="ECO:0000313" key="2">
    <source>
        <dbReference type="Proteomes" id="UP001372338"/>
    </source>
</evidence>
<proteinExistence type="predicted"/>
<evidence type="ECO:0000313" key="1">
    <source>
        <dbReference type="EMBL" id="KAK7287131.1"/>
    </source>
</evidence>
<protein>
    <submittedName>
        <fullName evidence="1">Uncharacterized protein</fullName>
    </submittedName>
</protein>
<dbReference type="AlphaFoldDB" id="A0AAN9IVW3"/>
<name>A0AAN9IVW3_CROPI</name>
<dbReference type="Proteomes" id="UP001372338">
    <property type="component" value="Unassembled WGS sequence"/>
</dbReference>
<comment type="caution">
    <text evidence="1">The sequence shown here is derived from an EMBL/GenBank/DDBJ whole genome shotgun (WGS) entry which is preliminary data.</text>
</comment>
<reference evidence="1 2" key="1">
    <citation type="submission" date="2024-01" db="EMBL/GenBank/DDBJ databases">
        <title>The genomes of 5 underutilized Papilionoideae crops provide insights into root nodulation and disease resistanc.</title>
        <authorList>
            <person name="Yuan L."/>
        </authorList>
    </citation>
    <scope>NUCLEOTIDE SEQUENCE [LARGE SCALE GENOMIC DNA]</scope>
    <source>
        <strain evidence="1">ZHUSHIDOU_FW_LH</strain>
        <tissue evidence="1">Leaf</tissue>
    </source>
</reference>